<reference evidence="6 7" key="1">
    <citation type="submission" date="2019-11" db="EMBL/GenBank/DDBJ databases">
        <authorList>
            <person name="Holert J."/>
        </authorList>
    </citation>
    <scope>NUCLEOTIDE SEQUENCE [LARGE SCALE GENOMIC DNA]</scope>
    <source>
        <strain evidence="4">BC3_2A</strain>
        <strain evidence="5">SB11_1A</strain>
    </source>
</reference>
<feature type="DNA-binding region" description="H-T-H motif" evidence="2">
    <location>
        <begin position="48"/>
        <end position="67"/>
    </location>
</feature>
<evidence type="ECO:0000313" key="4">
    <source>
        <dbReference type="EMBL" id="CAA0080460.1"/>
    </source>
</evidence>
<evidence type="ECO:0000313" key="7">
    <source>
        <dbReference type="Proteomes" id="UP000439591"/>
    </source>
</evidence>
<evidence type="ECO:0000256" key="1">
    <source>
        <dbReference type="ARBA" id="ARBA00023125"/>
    </source>
</evidence>
<dbReference type="EMBL" id="CACSIK010000001">
    <property type="protein sequence ID" value="CAA0085658.1"/>
    <property type="molecule type" value="Genomic_DNA"/>
</dbReference>
<dbReference type="Gene3D" id="1.10.357.10">
    <property type="entry name" value="Tetracycline Repressor, domain 2"/>
    <property type="match status" value="1"/>
</dbReference>
<evidence type="ECO:0000256" key="2">
    <source>
        <dbReference type="PROSITE-ProRule" id="PRU00335"/>
    </source>
</evidence>
<dbReference type="Proteomes" id="UP000435877">
    <property type="component" value="Unassembled WGS sequence"/>
</dbReference>
<accession>A0A5S9N6V9</accession>
<dbReference type="EMBL" id="CACSIM010000001">
    <property type="protein sequence ID" value="CAA0080460.1"/>
    <property type="molecule type" value="Genomic_DNA"/>
</dbReference>
<keyword evidence="1 2" id="KW-0238">DNA-binding</keyword>
<gene>
    <name evidence="5" type="ORF">IHBHHGIJ_00869</name>
    <name evidence="4" type="ORF">KFEGEMFD_00282</name>
</gene>
<protein>
    <recommendedName>
        <fullName evidence="3">HTH tetR-type domain-containing protein</fullName>
    </recommendedName>
</protein>
<sequence>MAQISMSEAQLPLKKSGVDGRVQRSKRSRQLIIEAMLELINEGVLIPTAQQVADRANIAIRTVFRHFSEMEQLYNELDARIRDHYIDLFRGGDRSGSLAQRLQHAIERHANAYIALSPIILATHALLWRSPVLTKNYAENQHKLRNDLDDWLPELAAVSAATREAVDAVASFEFWHRLHVSQGIDKDNSVKLIVGMISNLLLSDTL</sequence>
<evidence type="ECO:0000259" key="3">
    <source>
        <dbReference type="PROSITE" id="PS50977"/>
    </source>
</evidence>
<dbReference type="AlphaFoldDB" id="A0A5S9N6V9"/>
<feature type="domain" description="HTH tetR-type" evidence="3">
    <location>
        <begin position="26"/>
        <end position="85"/>
    </location>
</feature>
<proteinExistence type="predicted"/>
<dbReference type="InterPro" id="IPR001647">
    <property type="entry name" value="HTH_TetR"/>
</dbReference>
<dbReference type="GO" id="GO:0003677">
    <property type="term" value="F:DNA binding"/>
    <property type="evidence" value="ECO:0007669"/>
    <property type="project" value="UniProtKB-UniRule"/>
</dbReference>
<evidence type="ECO:0000313" key="5">
    <source>
        <dbReference type="EMBL" id="CAA0085658.1"/>
    </source>
</evidence>
<name>A0A5S9N6V9_9GAMM</name>
<keyword evidence="6" id="KW-1185">Reference proteome</keyword>
<evidence type="ECO:0000313" key="6">
    <source>
        <dbReference type="Proteomes" id="UP000435877"/>
    </source>
</evidence>
<dbReference type="SUPFAM" id="SSF46689">
    <property type="entry name" value="Homeodomain-like"/>
    <property type="match status" value="1"/>
</dbReference>
<dbReference type="InterPro" id="IPR009057">
    <property type="entry name" value="Homeodomain-like_sf"/>
</dbReference>
<dbReference type="PROSITE" id="PS50977">
    <property type="entry name" value="HTH_TETR_2"/>
    <property type="match status" value="1"/>
</dbReference>
<organism evidence="5 6">
    <name type="scientific">Zhongshania aliphaticivorans</name>
    <dbReference type="NCBI Taxonomy" id="1470434"/>
    <lineage>
        <taxon>Bacteria</taxon>
        <taxon>Pseudomonadati</taxon>
        <taxon>Pseudomonadota</taxon>
        <taxon>Gammaproteobacteria</taxon>
        <taxon>Cellvibrionales</taxon>
        <taxon>Spongiibacteraceae</taxon>
        <taxon>Zhongshania</taxon>
    </lineage>
</organism>
<dbReference type="Proteomes" id="UP000439591">
    <property type="component" value="Unassembled WGS sequence"/>
</dbReference>